<sequence>CPATETEEKNSTQTTPTEVTTTEAPDTHNSTSQNDSHTTSVGHGTEGSSGNWST</sequence>
<accession>A0A8J4UBQ5</accession>
<dbReference type="GO" id="GO:0016301">
    <property type="term" value="F:kinase activity"/>
    <property type="evidence" value="ECO:0007669"/>
    <property type="project" value="UniProtKB-KW"/>
</dbReference>
<keyword evidence="2" id="KW-0418">Kinase</keyword>
<dbReference type="AlphaFoldDB" id="A0A8J4UBQ5"/>
<proteinExistence type="predicted"/>
<dbReference type="EMBL" id="QNUK01000452">
    <property type="protein sequence ID" value="KAF5893090.1"/>
    <property type="molecule type" value="Genomic_DNA"/>
</dbReference>
<name>A0A8J4UBQ5_CLAMG</name>
<organism evidence="2 3">
    <name type="scientific">Clarias magur</name>
    <name type="common">Asian catfish</name>
    <name type="synonym">Macropteronotus magur</name>
    <dbReference type="NCBI Taxonomy" id="1594786"/>
    <lineage>
        <taxon>Eukaryota</taxon>
        <taxon>Metazoa</taxon>
        <taxon>Chordata</taxon>
        <taxon>Craniata</taxon>
        <taxon>Vertebrata</taxon>
        <taxon>Euteleostomi</taxon>
        <taxon>Actinopterygii</taxon>
        <taxon>Neopterygii</taxon>
        <taxon>Teleostei</taxon>
        <taxon>Ostariophysi</taxon>
        <taxon>Siluriformes</taxon>
        <taxon>Clariidae</taxon>
        <taxon>Clarias</taxon>
    </lineage>
</organism>
<feature type="compositionally biased region" description="Basic and acidic residues" evidence="1">
    <location>
        <begin position="1"/>
        <end position="10"/>
    </location>
</feature>
<feature type="compositionally biased region" description="Low complexity" evidence="1">
    <location>
        <begin position="12"/>
        <end position="24"/>
    </location>
</feature>
<keyword evidence="3" id="KW-1185">Reference proteome</keyword>
<protein>
    <submittedName>
        <fullName evidence="2">Serine/threonine-protein kinase ATG1</fullName>
    </submittedName>
</protein>
<comment type="caution">
    <text evidence="2">The sequence shown here is derived from an EMBL/GenBank/DDBJ whole genome shotgun (WGS) entry which is preliminary data.</text>
</comment>
<feature type="non-terminal residue" evidence="2">
    <location>
        <position position="1"/>
    </location>
</feature>
<evidence type="ECO:0000256" key="1">
    <source>
        <dbReference type="SAM" id="MobiDB-lite"/>
    </source>
</evidence>
<gene>
    <name evidence="2" type="primary">atg1</name>
    <name evidence="2" type="ORF">DAT39_017193</name>
</gene>
<feature type="region of interest" description="Disordered" evidence="1">
    <location>
        <begin position="1"/>
        <end position="54"/>
    </location>
</feature>
<dbReference type="Proteomes" id="UP000727407">
    <property type="component" value="Unassembled WGS sequence"/>
</dbReference>
<feature type="non-terminal residue" evidence="2">
    <location>
        <position position="54"/>
    </location>
</feature>
<evidence type="ECO:0000313" key="3">
    <source>
        <dbReference type="Proteomes" id="UP000727407"/>
    </source>
</evidence>
<reference evidence="2" key="1">
    <citation type="submission" date="2020-07" db="EMBL/GenBank/DDBJ databases">
        <title>Clarias magur genome sequencing, assembly and annotation.</title>
        <authorList>
            <person name="Kushwaha B."/>
            <person name="Kumar R."/>
            <person name="Das P."/>
            <person name="Joshi C.G."/>
            <person name="Kumar D."/>
            <person name="Nagpure N.S."/>
            <person name="Pandey M."/>
            <person name="Agarwal S."/>
            <person name="Srivastava S."/>
            <person name="Singh M."/>
            <person name="Sahoo L."/>
            <person name="Jayasankar P."/>
            <person name="Meher P.K."/>
            <person name="Koringa P.G."/>
            <person name="Iquebal M.A."/>
            <person name="Das S.P."/>
            <person name="Bit A."/>
            <person name="Patnaik S."/>
            <person name="Patel N."/>
            <person name="Shah T.M."/>
            <person name="Hinsu A."/>
            <person name="Jena J.K."/>
        </authorList>
    </citation>
    <scope>NUCLEOTIDE SEQUENCE</scope>
    <source>
        <strain evidence="2">CIFAMagur01</strain>
        <tissue evidence="2">Testis</tissue>
    </source>
</reference>
<evidence type="ECO:0000313" key="2">
    <source>
        <dbReference type="EMBL" id="KAF5893090.1"/>
    </source>
</evidence>
<keyword evidence="2" id="KW-0808">Transferase</keyword>
<feature type="compositionally biased region" description="Polar residues" evidence="1">
    <location>
        <begin position="28"/>
        <end position="54"/>
    </location>
</feature>